<evidence type="ECO:0000259" key="8">
    <source>
        <dbReference type="Pfam" id="PF00931"/>
    </source>
</evidence>
<dbReference type="RefSeq" id="XP_044359489.1">
    <property type="nucleotide sequence ID" value="XM_044503554.1"/>
</dbReference>
<evidence type="ECO:0000259" key="9">
    <source>
        <dbReference type="Pfam" id="PF18052"/>
    </source>
</evidence>
<dbReference type="InterPro" id="IPR038005">
    <property type="entry name" value="RX-like_CC"/>
</dbReference>
<dbReference type="InterPro" id="IPR044974">
    <property type="entry name" value="Disease_R_plants"/>
</dbReference>
<dbReference type="Gene3D" id="1.20.5.4130">
    <property type="match status" value="1"/>
</dbReference>
<dbReference type="Pfam" id="PF00931">
    <property type="entry name" value="NB-ARC"/>
    <property type="match status" value="1"/>
</dbReference>
<dbReference type="InterPro" id="IPR041118">
    <property type="entry name" value="Rx_N"/>
</dbReference>
<dbReference type="InterPro" id="IPR002182">
    <property type="entry name" value="NB-ARC"/>
</dbReference>
<dbReference type="OrthoDB" id="7451790at2759"/>
<dbReference type="Pfam" id="PF18052">
    <property type="entry name" value="Rx_N"/>
    <property type="match status" value="1"/>
</dbReference>
<feature type="domain" description="Disease resistance R13L4/SHOC-2-like LRR" evidence="11">
    <location>
        <begin position="555"/>
        <end position="944"/>
    </location>
</feature>
<dbReference type="InterPro" id="IPR036388">
    <property type="entry name" value="WH-like_DNA-bd_sf"/>
</dbReference>
<dbReference type="SMR" id="A0A3B6H280"/>
<feature type="domain" description="Disease resistance N-terminal" evidence="9">
    <location>
        <begin position="7"/>
        <end position="95"/>
    </location>
</feature>
<dbReference type="GO" id="GO:0043531">
    <property type="term" value="F:ADP binding"/>
    <property type="evidence" value="ECO:0007669"/>
    <property type="project" value="InterPro"/>
</dbReference>
<evidence type="ECO:0000256" key="7">
    <source>
        <dbReference type="SAM" id="Coils"/>
    </source>
</evidence>
<dbReference type="GO" id="GO:0009626">
    <property type="term" value="P:plant-type hypersensitive response"/>
    <property type="evidence" value="ECO:0007669"/>
    <property type="project" value="UniProtKB-ARBA"/>
</dbReference>
<reference evidence="12" key="2">
    <citation type="submission" date="2018-10" db="UniProtKB">
        <authorList>
            <consortium name="EnsemblPlants"/>
        </authorList>
    </citation>
    <scope>IDENTIFICATION</scope>
</reference>
<organism evidence="12">
    <name type="scientific">Triticum aestivum</name>
    <name type="common">Wheat</name>
    <dbReference type="NCBI Taxonomy" id="4565"/>
    <lineage>
        <taxon>Eukaryota</taxon>
        <taxon>Viridiplantae</taxon>
        <taxon>Streptophyta</taxon>
        <taxon>Embryophyta</taxon>
        <taxon>Tracheophyta</taxon>
        <taxon>Spermatophyta</taxon>
        <taxon>Magnoliopsida</taxon>
        <taxon>Liliopsida</taxon>
        <taxon>Poales</taxon>
        <taxon>Poaceae</taxon>
        <taxon>BOP clade</taxon>
        <taxon>Pooideae</taxon>
        <taxon>Triticodae</taxon>
        <taxon>Triticeae</taxon>
        <taxon>Triticinae</taxon>
        <taxon>Triticum</taxon>
    </lineage>
</organism>
<dbReference type="Gene3D" id="3.40.50.300">
    <property type="entry name" value="P-loop containing nucleotide triphosphate hydrolases"/>
    <property type="match status" value="1"/>
</dbReference>
<dbReference type="Gramene" id="TraesCS3D02G474000.2">
    <property type="protein sequence ID" value="TraesCS3D02G474000.2"/>
    <property type="gene ID" value="TraesCS3D02G474000"/>
</dbReference>
<dbReference type="Gramene" id="TraesLAC3D03G01922280.1">
    <property type="protein sequence ID" value="TraesLAC3D03G01922280.1"/>
    <property type="gene ID" value="TraesLAC3D03G01922280"/>
</dbReference>
<dbReference type="FunFam" id="1.10.10.10:FF:000322">
    <property type="entry name" value="Probable disease resistance protein At1g63360"/>
    <property type="match status" value="1"/>
</dbReference>
<keyword evidence="3" id="KW-0677">Repeat</keyword>
<dbReference type="AlphaFoldDB" id="A0A3B6H280"/>
<evidence type="ECO:0000256" key="1">
    <source>
        <dbReference type="ARBA" id="ARBA00008894"/>
    </source>
</evidence>
<dbReference type="Gramene" id="TraesJAG3D03G01988290.1">
    <property type="protein sequence ID" value="TraesJAG3D03G01988290.1"/>
    <property type="gene ID" value="TraesJAG3D03G01988290"/>
</dbReference>
<dbReference type="InterPro" id="IPR058922">
    <property type="entry name" value="WHD_DRP"/>
</dbReference>
<accession>A0A3B6H280</accession>
<keyword evidence="13" id="KW-1185">Reference proteome</keyword>
<protein>
    <submittedName>
        <fullName evidence="12">Uncharacterized protein</fullName>
    </submittedName>
</protein>
<dbReference type="FunFam" id="3.40.50.300:FF:001091">
    <property type="entry name" value="Probable disease resistance protein At1g61300"/>
    <property type="match status" value="1"/>
</dbReference>
<evidence type="ECO:0000313" key="13">
    <source>
        <dbReference type="Proteomes" id="UP000019116"/>
    </source>
</evidence>
<dbReference type="Gramene" id="TraesSTA3D03G01976370.1">
    <property type="protein sequence ID" value="TraesSTA3D03G01976370.1"/>
    <property type="gene ID" value="TraesSTA3D03G01976370"/>
</dbReference>
<evidence type="ECO:0000313" key="12">
    <source>
        <dbReference type="EnsemblPlants" id="TraesCS3D02G474000.2"/>
    </source>
</evidence>
<keyword evidence="2" id="KW-0433">Leucine-rich repeat</keyword>
<keyword evidence="5" id="KW-0611">Plant defense</keyword>
<evidence type="ECO:0000256" key="5">
    <source>
        <dbReference type="ARBA" id="ARBA00022821"/>
    </source>
</evidence>
<feature type="coiled-coil region" evidence="7">
    <location>
        <begin position="120"/>
        <end position="151"/>
    </location>
</feature>
<dbReference type="EnsemblPlants" id="TraesCS3D02G474000.2">
    <property type="protein sequence ID" value="TraesCS3D02G474000.2"/>
    <property type="gene ID" value="TraesCS3D02G474000"/>
</dbReference>
<dbReference type="InterPro" id="IPR055414">
    <property type="entry name" value="LRR_R13L4/SHOC2-like"/>
</dbReference>
<evidence type="ECO:0000259" key="11">
    <source>
        <dbReference type="Pfam" id="PF23598"/>
    </source>
</evidence>
<dbReference type="SUPFAM" id="SSF52058">
    <property type="entry name" value="L domain-like"/>
    <property type="match status" value="1"/>
</dbReference>
<dbReference type="Gene3D" id="1.10.10.10">
    <property type="entry name" value="Winged helix-like DNA-binding domain superfamily/Winged helix DNA-binding domain"/>
    <property type="match status" value="1"/>
</dbReference>
<proteinExistence type="inferred from homology"/>
<dbReference type="Proteomes" id="UP000019116">
    <property type="component" value="Chromosome 3D"/>
</dbReference>
<name>A0A3B6H280_WHEAT</name>
<dbReference type="Gene3D" id="3.80.10.10">
    <property type="entry name" value="Ribonuclease Inhibitor"/>
    <property type="match status" value="1"/>
</dbReference>
<evidence type="ECO:0000259" key="10">
    <source>
        <dbReference type="Pfam" id="PF23559"/>
    </source>
</evidence>
<gene>
    <name evidence="12" type="primary">LOC123080624</name>
</gene>
<dbReference type="Pfam" id="PF23559">
    <property type="entry name" value="WHD_DRP"/>
    <property type="match status" value="1"/>
</dbReference>
<dbReference type="PANTHER" id="PTHR23155:SF1116">
    <property type="entry name" value="OS12G0273300 PROTEIN"/>
    <property type="match status" value="1"/>
</dbReference>
<evidence type="ECO:0000256" key="4">
    <source>
        <dbReference type="ARBA" id="ARBA00022741"/>
    </source>
</evidence>
<dbReference type="Gene3D" id="1.10.8.430">
    <property type="entry name" value="Helical domain of apoptotic protease-activating factors"/>
    <property type="match status" value="1"/>
</dbReference>
<comment type="similarity">
    <text evidence="1">Belongs to the disease resistance NB-LRR family.</text>
</comment>
<dbReference type="InterPro" id="IPR027417">
    <property type="entry name" value="P-loop_NTPase"/>
</dbReference>
<dbReference type="PaxDb" id="4565-Traes_3DL_E9959476F.2"/>
<dbReference type="PANTHER" id="PTHR23155">
    <property type="entry name" value="DISEASE RESISTANCE PROTEIN RP"/>
    <property type="match status" value="1"/>
</dbReference>
<dbReference type="STRING" id="4565.A0A3B6H280"/>
<dbReference type="SUPFAM" id="SSF52540">
    <property type="entry name" value="P-loop containing nucleoside triphosphate hydrolases"/>
    <property type="match status" value="1"/>
</dbReference>
<reference evidence="12" key="1">
    <citation type="submission" date="2018-08" db="EMBL/GenBank/DDBJ databases">
        <authorList>
            <person name="Rossello M."/>
        </authorList>
    </citation>
    <scope>NUCLEOTIDE SEQUENCE [LARGE SCALE GENOMIC DNA]</scope>
    <source>
        <strain evidence="12">cv. Chinese Spring</strain>
    </source>
</reference>
<dbReference type="GO" id="GO:0042742">
    <property type="term" value="P:defense response to bacterium"/>
    <property type="evidence" value="ECO:0007669"/>
    <property type="project" value="UniProtKB-ARBA"/>
</dbReference>
<keyword evidence="6 7" id="KW-0175">Coiled coil</keyword>
<feature type="domain" description="NB-ARC" evidence="8">
    <location>
        <begin position="173"/>
        <end position="349"/>
    </location>
</feature>
<dbReference type="InterPro" id="IPR042197">
    <property type="entry name" value="Apaf_helical"/>
</dbReference>
<sequence>MEIAMGAIGPLLPKLGELLIGEITLEKQVRKGIESLITELKLMQDVLNKVSKEPADQLDEGVKIWAGNVKELSYQMEDIVDAFMMRVGDGGESTNPKNRVKKILKKVKRLFKNGKDLHRISDALEEVVLQAKQLAELRQRYEQEMRDTSANTSVDPRMMALYTDVTELVGIKETRDKLIKMLTEGDDWSKHPLKTISIVGFGGLGKTTLAKAAYDEIKAKFDRVAFVSVSQNPKMKKVLKDILYGLDKVKYENIHNAARDEKYLIDDIIEYLNDKRYLIVIDDIWDKEVWKSIKCAFSKKSPGSRLITTTRNVSVSEACCSSEGDIYRMEPLSDDVSRTLFYKRVFSHEEGCPQELVQVSKDILKKCGGIPLAIISIASLLANNHQIKKKDQWYTLLNSIGRGLTEDQSLEEMKKILLFSYYDLPSYLKPCLLYLSIFPEDHKIMRDRLIWRWISEGLVYSDKEETSLYELGNSYFNELVNRSMIQPIGINVEGNVEGCRVHDMVLDLICSLSSEENFVTILDDTRRKIPNSEIKVRRLSIQNTKIDVDTTRMEHMRSLTIFTSDVVGKVLDISSFQVLRVLDLEGCKNVSDVGYVGNLLHLRYLGLKDTHVKDLPMEIGKLQFLLTLDLRGTKIEVLPSSVVQLRRLMCLYVDYDMKLPSGIGNLASLEVLDDLGLSDVDLDFVKELGHLTKLRVLRLDCYSFDESLGKALKESISNIYKLDSLDVYVDDGLINCLSEDWVPPPQLCRLAFQSDVSWFKTLPPWINSSLLPLLSYLHITAFKVRPEDIQLLGMLPSLRVLWVMDYSQSRRGEDVVEMPMLSSGALFPCATECNFTSIGAVPSMFPHGAAPRLQHLGFAYPTKWISGTSLPSSESRFVLSTPAKRKRSVLSWRKLSLGMRHLPSLQRVEVDVINEGAISSNQEVDEAMVALNAATQDHPNRPALKIEFVDRGVRCSSRGGRSEACDAIEFQAARVLRSIHPILHPGSMS</sequence>
<dbReference type="InterPro" id="IPR032675">
    <property type="entry name" value="LRR_dom_sf"/>
</dbReference>
<feature type="domain" description="Disease resistance protein winged helix" evidence="10">
    <location>
        <begin position="437"/>
        <end position="509"/>
    </location>
</feature>
<dbReference type="CDD" id="cd14798">
    <property type="entry name" value="RX-CC_like"/>
    <property type="match status" value="1"/>
</dbReference>
<dbReference type="GO" id="GO:0002758">
    <property type="term" value="P:innate immune response-activating signaling pathway"/>
    <property type="evidence" value="ECO:0007669"/>
    <property type="project" value="UniProtKB-ARBA"/>
</dbReference>
<dbReference type="PRINTS" id="PR00364">
    <property type="entry name" value="DISEASERSIST"/>
</dbReference>
<evidence type="ECO:0000256" key="6">
    <source>
        <dbReference type="ARBA" id="ARBA00023054"/>
    </source>
</evidence>
<dbReference type="Pfam" id="PF23598">
    <property type="entry name" value="LRR_14"/>
    <property type="match status" value="1"/>
</dbReference>
<keyword evidence="4" id="KW-0547">Nucleotide-binding</keyword>
<dbReference type="GeneID" id="123080624"/>
<evidence type="ECO:0000256" key="3">
    <source>
        <dbReference type="ARBA" id="ARBA00022737"/>
    </source>
</evidence>
<evidence type="ECO:0000256" key="2">
    <source>
        <dbReference type="ARBA" id="ARBA00022614"/>
    </source>
</evidence>